<name>A0A7K1KQH3_9BACT</name>
<dbReference type="AlphaFoldDB" id="A0A7K1KQH3"/>
<evidence type="ECO:0000313" key="15">
    <source>
        <dbReference type="EMBL" id="MUM78344.1"/>
    </source>
</evidence>
<gene>
    <name evidence="15" type="primary">cls</name>
    <name evidence="15" type="ORF">GKC30_11930</name>
</gene>
<dbReference type="GO" id="GO:0005886">
    <property type="term" value="C:plasma membrane"/>
    <property type="evidence" value="ECO:0007669"/>
    <property type="project" value="UniProtKB-SubCell"/>
</dbReference>
<evidence type="ECO:0000256" key="8">
    <source>
        <dbReference type="ARBA" id="ARBA00023098"/>
    </source>
</evidence>
<dbReference type="GO" id="GO:0008808">
    <property type="term" value="F:cardiolipin synthase activity"/>
    <property type="evidence" value="ECO:0007669"/>
    <property type="project" value="UniProtKB-UniRule"/>
</dbReference>
<dbReference type="InterPro" id="IPR027379">
    <property type="entry name" value="CLS_N"/>
</dbReference>
<dbReference type="InterPro" id="IPR022924">
    <property type="entry name" value="Cardiolipin_synthase"/>
</dbReference>
<evidence type="ECO:0000256" key="1">
    <source>
        <dbReference type="ARBA" id="ARBA00004651"/>
    </source>
</evidence>
<evidence type="ECO:0000256" key="4">
    <source>
        <dbReference type="ARBA" id="ARBA00022679"/>
    </source>
</evidence>
<evidence type="ECO:0000256" key="2">
    <source>
        <dbReference type="ARBA" id="ARBA00022475"/>
    </source>
</evidence>
<evidence type="ECO:0000259" key="14">
    <source>
        <dbReference type="PROSITE" id="PS50035"/>
    </source>
</evidence>
<keyword evidence="11" id="KW-1208">Phospholipid metabolism</keyword>
<sequence>MESTDVQFLLTLFSITYTCIELVAIATAVRAVRDTRTPQGSIAWAISLVTFPFITLPLYWIFGRRKFHGYVEAMRVGEKRFREMVRNRHDLPRVRALSARHRPDAPRCSFEHLAGIPFVGGNELELLVDGEATFEAVFKSIESARSYVLLQFFIVRAEGLGTRLRDLLLGKAAQGVQIKFLYDEIGCHDTPADFWRSMSAAGIEVRPFHTRRGRGNRFQLNFRNHRKIVIVDGHTAFVGGHNVGDEYLGLSKKLGHWRDTHLRISGPAVLGVRLSFTKDWYWATRELYVQDLSMPKTVGKADVLTLATGPTDNLEACSLMFIRAINASKKRFWIASPYYVPDSAVTKALQLASMRGVDVRIMLPRKADHLLVYLAGYSSLHDLSSVPGIRVYRYMDGFLHEKVFLADDELAGVGTANLDNRSFRLNFEMTMLVEDRAFCAQVEQMFLADFKRCVETDTDEYARKSVTYQTAVKFARLLSPIL</sequence>
<evidence type="ECO:0000256" key="11">
    <source>
        <dbReference type="ARBA" id="ARBA00023264"/>
    </source>
</evidence>
<dbReference type="SMART" id="SM00155">
    <property type="entry name" value="PLDc"/>
    <property type="match status" value="2"/>
</dbReference>
<evidence type="ECO:0000313" key="16">
    <source>
        <dbReference type="Proteomes" id="UP000461162"/>
    </source>
</evidence>
<dbReference type="CDD" id="cd09155">
    <property type="entry name" value="PLDc_PaCLS_like_1"/>
    <property type="match status" value="1"/>
</dbReference>
<evidence type="ECO:0000256" key="13">
    <source>
        <dbReference type="SAM" id="Phobius"/>
    </source>
</evidence>
<feature type="transmembrane region" description="Helical" evidence="13">
    <location>
        <begin position="6"/>
        <end position="29"/>
    </location>
</feature>
<organism evidence="15 16">
    <name type="scientific">Pseudodesulfovibrio alkaliphilus</name>
    <dbReference type="NCBI Taxonomy" id="2661613"/>
    <lineage>
        <taxon>Bacteria</taxon>
        <taxon>Pseudomonadati</taxon>
        <taxon>Thermodesulfobacteriota</taxon>
        <taxon>Desulfovibrionia</taxon>
        <taxon>Desulfovibrionales</taxon>
        <taxon>Desulfovibrionaceae</taxon>
    </lineage>
</organism>
<dbReference type="Pfam" id="PF13396">
    <property type="entry name" value="PLDc_N"/>
    <property type="match status" value="1"/>
</dbReference>
<protein>
    <recommendedName>
        <fullName evidence="12">Cardiolipin synthase</fullName>
        <ecNumber evidence="12">2.7.8.-</ecNumber>
    </recommendedName>
</protein>
<evidence type="ECO:0000256" key="6">
    <source>
        <dbReference type="ARBA" id="ARBA00022737"/>
    </source>
</evidence>
<keyword evidence="5 13" id="KW-0812">Transmembrane</keyword>
<dbReference type="PANTHER" id="PTHR21248">
    <property type="entry name" value="CARDIOLIPIN SYNTHASE"/>
    <property type="match status" value="1"/>
</dbReference>
<dbReference type="Gene3D" id="3.30.870.10">
    <property type="entry name" value="Endonuclease Chain A"/>
    <property type="match status" value="2"/>
</dbReference>
<reference evidence="15 16" key="1">
    <citation type="submission" date="2019-11" db="EMBL/GenBank/DDBJ databases">
        <title>Pseudodesulfovibrio alkaliphilus, sp. nov., an alkaliphilic sulfate-reducing bacteria from mud volcano of Taman peninsula, Russia.</title>
        <authorList>
            <person name="Frolova A."/>
            <person name="Merkel A.Y."/>
            <person name="Slobodkin A.I."/>
        </authorList>
    </citation>
    <scope>NUCLEOTIDE SEQUENCE [LARGE SCALE GENOMIC DNA]</scope>
    <source>
        <strain evidence="15 16">F-1</strain>
    </source>
</reference>
<dbReference type="NCBIfam" id="TIGR04265">
    <property type="entry name" value="bac_cardiolipin"/>
    <property type="match status" value="1"/>
</dbReference>
<keyword evidence="10" id="KW-0594">Phospholipid biosynthesis</keyword>
<keyword evidence="3" id="KW-0444">Lipid biosynthesis</keyword>
<dbReference type="InterPro" id="IPR001736">
    <property type="entry name" value="PLipase_D/transphosphatidylase"/>
</dbReference>
<evidence type="ECO:0000256" key="3">
    <source>
        <dbReference type="ARBA" id="ARBA00022516"/>
    </source>
</evidence>
<proteinExistence type="predicted"/>
<dbReference type="Proteomes" id="UP000461162">
    <property type="component" value="Unassembled WGS sequence"/>
</dbReference>
<keyword evidence="16" id="KW-1185">Reference proteome</keyword>
<feature type="domain" description="PLD phosphodiesterase" evidence="14">
    <location>
        <begin position="395"/>
        <end position="422"/>
    </location>
</feature>
<keyword evidence="8" id="KW-0443">Lipid metabolism</keyword>
<keyword evidence="9 13" id="KW-0472">Membrane</keyword>
<dbReference type="GO" id="GO:0032049">
    <property type="term" value="P:cardiolipin biosynthetic process"/>
    <property type="evidence" value="ECO:0007669"/>
    <property type="project" value="UniProtKB-UniRule"/>
</dbReference>
<dbReference type="EMBL" id="WODC01000008">
    <property type="protein sequence ID" value="MUM78344.1"/>
    <property type="molecule type" value="Genomic_DNA"/>
</dbReference>
<evidence type="ECO:0000256" key="7">
    <source>
        <dbReference type="ARBA" id="ARBA00022989"/>
    </source>
</evidence>
<keyword evidence="4" id="KW-0808">Transferase</keyword>
<feature type="domain" description="PLD phosphodiesterase" evidence="14">
    <location>
        <begin position="220"/>
        <end position="247"/>
    </location>
</feature>
<evidence type="ECO:0000256" key="12">
    <source>
        <dbReference type="NCBIfam" id="TIGR04265"/>
    </source>
</evidence>
<evidence type="ECO:0000256" key="9">
    <source>
        <dbReference type="ARBA" id="ARBA00023136"/>
    </source>
</evidence>
<dbReference type="InterPro" id="IPR025202">
    <property type="entry name" value="PLD-like_dom"/>
</dbReference>
<dbReference type="Pfam" id="PF13091">
    <property type="entry name" value="PLDc_2"/>
    <property type="match status" value="2"/>
</dbReference>
<dbReference type="PROSITE" id="PS50035">
    <property type="entry name" value="PLD"/>
    <property type="match status" value="2"/>
</dbReference>
<dbReference type="SUPFAM" id="SSF56024">
    <property type="entry name" value="Phospholipase D/nuclease"/>
    <property type="match status" value="2"/>
</dbReference>
<feature type="transmembrane region" description="Helical" evidence="13">
    <location>
        <begin position="41"/>
        <end position="62"/>
    </location>
</feature>
<comment type="subcellular location">
    <subcellularLocation>
        <location evidence="1">Cell membrane</location>
        <topology evidence="1">Multi-pass membrane protein</topology>
    </subcellularLocation>
</comment>
<keyword evidence="7 13" id="KW-1133">Transmembrane helix</keyword>
<dbReference type="PANTHER" id="PTHR21248:SF22">
    <property type="entry name" value="PHOSPHOLIPASE D"/>
    <property type="match status" value="1"/>
</dbReference>
<comment type="caution">
    <text evidence="15">The sequence shown here is derived from an EMBL/GenBank/DDBJ whole genome shotgun (WGS) entry which is preliminary data.</text>
</comment>
<dbReference type="FunFam" id="3.30.870.10:FF:000014">
    <property type="entry name" value="Cardiolipin synthase"/>
    <property type="match status" value="1"/>
</dbReference>
<dbReference type="EC" id="2.7.8.-" evidence="12"/>
<evidence type="ECO:0000256" key="10">
    <source>
        <dbReference type="ARBA" id="ARBA00023209"/>
    </source>
</evidence>
<keyword evidence="2" id="KW-1003">Cell membrane</keyword>
<evidence type="ECO:0000256" key="5">
    <source>
        <dbReference type="ARBA" id="ARBA00022692"/>
    </source>
</evidence>
<accession>A0A7K1KQH3</accession>
<keyword evidence="6" id="KW-0677">Repeat</keyword>